<evidence type="ECO:0000313" key="1">
    <source>
        <dbReference type="EMBL" id="TQN50923.1"/>
    </source>
</evidence>
<dbReference type="Proteomes" id="UP000315403">
    <property type="component" value="Unassembled WGS sequence"/>
</dbReference>
<sequence length="73" mass="8474">MRRQITTAGDIHPRKERHTIKRVAMLLFQTKLRGASTIIALSLILAGLSDLSHLQTDITQYMEHPYQHQHKEQ</sequence>
<reference evidence="1 2" key="1">
    <citation type="submission" date="2019-03" db="EMBL/GenBank/DDBJ databases">
        <title>New insights into Acidothiobacillus thiooxidans sulfur metabolism through coupled gene expression, solution geochemistry, microscopy and spectroscopy analyses.</title>
        <authorList>
            <person name="Camacho D."/>
            <person name="Frazao R."/>
            <person name="Fouillen A."/>
            <person name="Nanci A."/>
            <person name="Lang B.F."/>
            <person name="Apte S.C."/>
            <person name="Baron C."/>
            <person name="Warren L.A."/>
        </authorList>
    </citation>
    <scope>NUCLEOTIDE SEQUENCE [LARGE SCALE GENOMIC DNA]</scope>
    <source>
        <strain evidence="1 2">ATCC 19377</strain>
    </source>
</reference>
<evidence type="ECO:0000313" key="2">
    <source>
        <dbReference type="Proteomes" id="UP000315403"/>
    </source>
</evidence>
<organism evidence="1 2">
    <name type="scientific">Acidithiobacillus thiooxidans ATCC 19377</name>
    <dbReference type="NCBI Taxonomy" id="637390"/>
    <lineage>
        <taxon>Bacteria</taxon>
        <taxon>Pseudomonadati</taxon>
        <taxon>Pseudomonadota</taxon>
        <taxon>Acidithiobacillia</taxon>
        <taxon>Acidithiobacillales</taxon>
        <taxon>Acidithiobacillaceae</taxon>
        <taxon>Acidithiobacillus</taxon>
    </lineage>
</organism>
<comment type="caution">
    <text evidence="1">The sequence shown here is derived from an EMBL/GenBank/DDBJ whole genome shotgun (WGS) entry which is preliminary data.</text>
</comment>
<gene>
    <name evidence="1" type="ORF">DLNHIDIE_00784</name>
</gene>
<name>A0A543Q3L1_ACITH</name>
<dbReference type="AlphaFoldDB" id="A0A543Q3L1"/>
<protein>
    <submittedName>
        <fullName evidence="1">Uncharacterized protein</fullName>
    </submittedName>
</protein>
<dbReference type="EMBL" id="SZUV01000001">
    <property type="protein sequence ID" value="TQN50923.1"/>
    <property type="molecule type" value="Genomic_DNA"/>
</dbReference>
<accession>A0A543Q3L1</accession>
<proteinExistence type="predicted"/>